<reference evidence="2" key="1">
    <citation type="submission" date="2020-08" db="EMBL/GenBank/DDBJ databases">
        <title>Genome public.</title>
        <authorList>
            <person name="Liu C."/>
            <person name="Sun Q."/>
        </authorList>
    </citation>
    <scope>NUCLEOTIDE SEQUENCE</scope>
    <source>
        <strain evidence="2">BX21</strain>
    </source>
</reference>
<organism evidence="2 3">
    <name type="scientific">Paratissierella segnis</name>
    <dbReference type="NCBI Taxonomy" id="2763679"/>
    <lineage>
        <taxon>Bacteria</taxon>
        <taxon>Bacillati</taxon>
        <taxon>Bacillota</taxon>
        <taxon>Tissierellia</taxon>
        <taxon>Tissierellales</taxon>
        <taxon>Tissierellaceae</taxon>
        <taxon>Paratissierella</taxon>
    </lineage>
</organism>
<name>A0A926EXN8_9FIRM</name>
<dbReference type="Proteomes" id="UP000601171">
    <property type="component" value="Unassembled WGS sequence"/>
</dbReference>
<dbReference type="NCBIfam" id="TIGR02867">
    <property type="entry name" value="spore_II_P"/>
    <property type="match status" value="1"/>
</dbReference>
<keyword evidence="1" id="KW-1133">Transmembrane helix</keyword>
<dbReference type="Pfam" id="PF07454">
    <property type="entry name" value="SpoIIP"/>
    <property type="match status" value="1"/>
</dbReference>
<dbReference type="RefSeq" id="WP_262429851.1">
    <property type="nucleotide sequence ID" value="NZ_JACRTG010000019.1"/>
</dbReference>
<proteinExistence type="predicted"/>
<sequence length="346" mass="39404">MRRKRRYRKGRYRKVVRRKKRGDIILIVLSLLIFLNISLLTINYFRGKNDKEIVNIFFDFFNFKGGKDDSADRNSNLNETNLEGDIEDEDEFNKYEESLIIDKLDEYESLIIIKDSHGISSIENIPKPLNINKIKLDKAKDYILMYHTHSTESYLTEDPNVYYNSDPNKSVVSVGRTLATVLKANGHKVDHVETAHDNPSLSGSYSRSLNTINKKKEENSNFKILFDIHRDGVENNASYKDKFLQKAKIDINGVSTATFSLVVGPDAANYEKVLNFAKYIKAVSDTIYPNLCTGIIVKPTGRYNLYTSDYSALIEMGSNLVTLEEANESAKLVGEILSLVIDSIIE</sequence>
<keyword evidence="3" id="KW-1185">Reference proteome</keyword>
<evidence type="ECO:0000313" key="3">
    <source>
        <dbReference type="Proteomes" id="UP000601171"/>
    </source>
</evidence>
<keyword evidence="1" id="KW-0812">Transmembrane</keyword>
<evidence type="ECO:0000313" key="2">
    <source>
        <dbReference type="EMBL" id="MBC8588397.1"/>
    </source>
</evidence>
<dbReference type="InterPro" id="IPR010897">
    <property type="entry name" value="Spore_II_P"/>
</dbReference>
<dbReference type="AlphaFoldDB" id="A0A926EXN8"/>
<accession>A0A926EXN8</accession>
<gene>
    <name evidence="2" type="ORF">H8707_09100</name>
</gene>
<keyword evidence="1" id="KW-0472">Membrane</keyword>
<evidence type="ECO:0000256" key="1">
    <source>
        <dbReference type="SAM" id="Phobius"/>
    </source>
</evidence>
<comment type="caution">
    <text evidence="2">The sequence shown here is derived from an EMBL/GenBank/DDBJ whole genome shotgun (WGS) entry which is preliminary data.</text>
</comment>
<protein>
    <submittedName>
        <fullName evidence="2">Stage II sporulation protein P</fullName>
    </submittedName>
</protein>
<feature type="transmembrane region" description="Helical" evidence="1">
    <location>
        <begin position="21"/>
        <end position="45"/>
    </location>
</feature>
<dbReference type="EMBL" id="JACRTG010000019">
    <property type="protein sequence ID" value="MBC8588397.1"/>
    <property type="molecule type" value="Genomic_DNA"/>
</dbReference>